<dbReference type="Proteomes" id="UP000836404">
    <property type="component" value="Unassembled WGS sequence"/>
</dbReference>
<feature type="region of interest" description="Disordered" evidence="1">
    <location>
        <begin position="1"/>
        <end position="134"/>
    </location>
</feature>
<feature type="non-terminal residue" evidence="2">
    <location>
        <position position="1"/>
    </location>
</feature>
<dbReference type="EMBL" id="CAJHJF010003457">
    <property type="protein sequence ID" value="CAD6935371.1"/>
    <property type="molecule type" value="Genomic_DNA"/>
</dbReference>
<gene>
    <name evidence="2" type="ORF">JKILLFL_G4464</name>
</gene>
<evidence type="ECO:0000313" key="3">
    <source>
        <dbReference type="Proteomes" id="UP000836404"/>
    </source>
</evidence>
<feature type="compositionally biased region" description="Low complexity" evidence="1">
    <location>
        <begin position="37"/>
        <end position="69"/>
    </location>
</feature>
<comment type="caution">
    <text evidence="2">The sequence shown here is derived from an EMBL/GenBank/DDBJ whole genome shotgun (WGS) entry which is preliminary data.</text>
</comment>
<reference evidence="2 3" key="1">
    <citation type="submission" date="2020-10" db="EMBL/GenBank/DDBJ databases">
        <authorList>
            <person name="Sedaghatjoo S."/>
        </authorList>
    </citation>
    <scope>NUCLEOTIDE SEQUENCE [LARGE SCALE GENOMIC DNA]</scope>
    <source>
        <strain evidence="2 3">LLFL</strain>
    </source>
</reference>
<organism evidence="2 3">
    <name type="scientific">Tilletia laevis</name>
    <dbReference type="NCBI Taxonomy" id="157183"/>
    <lineage>
        <taxon>Eukaryota</taxon>
        <taxon>Fungi</taxon>
        <taxon>Dikarya</taxon>
        <taxon>Basidiomycota</taxon>
        <taxon>Ustilaginomycotina</taxon>
        <taxon>Exobasidiomycetes</taxon>
        <taxon>Tilletiales</taxon>
        <taxon>Tilletiaceae</taxon>
        <taxon>Tilletia</taxon>
    </lineage>
</organism>
<sequence length="134" mass="13679">QRPLRYIPTTKIENGSRGPNAPGLSNLRLRAPVTLPSFSGSDSLSSSSHFVGSSPNTSYSRSSTSGSSSLPCRTASPAYSSSSGLSSSSGGPSGSSSTSRLHDSSSNSGIAPGRPARRGRSVAGELKQQARRHA</sequence>
<evidence type="ECO:0000313" key="2">
    <source>
        <dbReference type="EMBL" id="CAD6935371.1"/>
    </source>
</evidence>
<evidence type="ECO:0000256" key="1">
    <source>
        <dbReference type="SAM" id="MobiDB-lite"/>
    </source>
</evidence>
<keyword evidence="3" id="KW-1185">Reference proteome</keyword>
<feature type="compositionally biased region" description="Low complexity" evidence="1">
    <location>
        <begin position="80"/>
        <end position="114"/>
    </location>
</feature>
<proteinExistence type="predicted"/>
<name>A0A9N8LRH8_9BASI</name>
<accession>A0A9N8LRH8</accession>
<protein>
    <submittedName>
        <fullName evidence="2">Uncharacterized protein</fullName>
    </submittedName>
</protein>
<dbReference type="AlphaFoldDB" id="A0A9N8LRH8"/>